<feature type="compositionally biased region" description="Basic and acidic residues" evidence="1">
    <location>
        <begin position="47"/>
        <end position="60"/>
    </location>
</feature>
<proteinExistence type="predicted"/>
<name>B8IAM7_METNO</name>
<dbReference type="Proteomes" id="UP000008207">
    <property type="component" value="Chromosome"/>
</dbReference>
<evidence type="ECO:0000313" key="2">
    <source>
        <dbReference type="EMBL" id="ACL61072.1"/>
    </source>
</evidence>
<dbReference type="HOGENOM" id="CLU_2409870_0_0_5"/>
<evidence type="ECO:0000313" key="3">
    <source>
        <dbReference type="Proteomes" id="UP000008207"/>
    </source>
</evidence>
<sequence>MFDRLRGAWNVFRGWRQLGSGYRHSLKAAIGFYRAQRRRDRRLRRTVYGDRDPSPRDRRAPLYGGHALPDTTLAAAHGHGPDAGCDGGPGGN</sequence>
<dbReference type="EMBL" id="CP001349">
    <property type="protein sequence ID" value="ACL61072.1"/>
    <property type="molecule type" value="Genomic_DNA"/>
</dbReference>
<organism evidence="2 3">
    <name type="scientific">Methylobacterium nodulans (strain LMG 21967 / CNCM I-2342 / ORS 2060)</name>
    <dbReference type="NCBI Taxonomy" id="460265"/>
    <lineage>
        <taxon>Bacteria</taxon>
        <taxon>Pseudomonadati</taxon>
        <taxon>Pseudomonadota</taxon>
        <taxon>Alphaproteobacteria</taxon>
        <taxon>Hyphomicrobiales</taxon>
        <taxon>Methylobacteriaceae</taxon>
        <taxon>Methylobacterium</taxon>
    </lineage>
</organism>
<dbReference type="RefSeq" id="WP_015932654.1">
    <property type="nucleotide sequence ID" value="NC_011894.1"/>
</dbReference>
<reference evidence="2 3" key="1">
    <citation type="submission" date="2009-01" db="EMBL/GenBank/DDBJ databases">
        <title>Complete sequence of chromosome of Methylobacterium nodulans ORS 2060.</title>
        <authorList>
            <consortium name="US DOE Joint Genome Institute"/>
            <person name="Lucas S."/>
            <person name="Copeland A."/>
            <person name="Lapidus A."/>
            <person name="Glavina del Rio T."/>
            <person name="Dalin E."/>
            <person name="Tice H."/>
            <person name="Bruce D."/>
            <person name="Goodwin L."/>
            <person name="Pitluck S."/>
            <person name="Sims D."/>
            <person name="Brettin T."/>
            <person name="Detter J.C."/>
            <person name="Han C."/>
            <person name="Larimer F."/>
            <person name="Land M."/>
            <person name="Hauser L."/>
            <person name="Kyrpides N."/>
            <person name="Ivanova N."/>
            <person name="Marx C.J."/>
            <person name="Richardson P."/>
        </authorList>
    </citation>
    <scope>NUCLEOTIDE SEQUENCE [LARGE SCALE GENOMIC DNA]</scope>
    <source>
        <strain evidence="3">LMG 21967 / CNCM I-2342 / ORS 2060</strain>
    </source>
</reference>
<evidence type="ECO:0000256" key="1">
    <source>
        <dbReference type="SAM" id="MobiDB-lite"/>
    </source>
</evidence>
<keyword evidence="3" id="KW-1185">Reference proteome</keyword>
<feature type="compositionally biased region" description="Low complexity" evidence="1">
    <location>
        <begin position="74"/>
        <end position="84"/>
    </location>
</feature>
<dbReference type="AlphaFoldDB" id="B8IAM7"/>
<gene>
    <name evidence="2" type="ordered locus">Mnod_6267</name>
</gene>
<dbReference type="KEGG" id="mno:Mnod_6267"/>
<feature type="region of interest" description="Disordered" evidence="1">
    <location>
        <begin position="43"/>
        <end position="92"/>
    </location>
</feature>
<accession>B8IAM7</accession>
<dbReference type="STRING" id="460265.Mnod_6267"/>
<protein>
    <submittedName>
        <fullName evidence="2">Uncharacterized protein</fullName>
    </submittedName>
</protein>